<dbReference type="PANTHER" id="PTHR33710:SF77">
    <property type="entry name" value="DNASE I-LIKE SUPERFAMILY PROTEIN"/>
    <property type="match status" value="1"/>
</dbReference>
<keyword evidence="1" id="KW-0808">Transferase</keyword>
<accession>A0A5B6W7G0</accession>
<keyword evidence="1" id="KW-0695">RNA-directed DNA polymerase</keyword>
<dbReference type="GO" id="GO:0003964">
    <property type="term" value="F:RNA-directed DNA polymerase activity"/>
    <property type="evidence" value="ECO:0007669"/>
    <property type="project" value="UniProtKB-KW"/>
</dbReference>
<keyword evidence="1" id="KW-0548">Nucleotidyltransferase</keyword>
<dbReference type="AlphaFoldDB" id="A0A5B6W7G0"/>
<name>A0A5B6W7G0_9ROSI</name>
<proteinExistence type="predicted"/>
<dbReference type="SUPFAM" id="SSF56219">
    <property type="entry name" value="DNase I-like"/>
    <property type="match status" value="1"/>
</dbReference>
<dbReference type="InterPro" id="IPR036691">
    <property type="entry name" value="Endo/exonu/phosph_ase_sf"/>
</dbReference>
<dbReference type="Gene3D" id="3.60.10.10">
    <property type="entry name" value="Endonuclease/exonuclease/phosphatase"/>
    <property type="match status" value="1"/>
</dbReference>
<dbReference type="Proteomes" id="UP000325315">
    <property type="component" value="Unassembled WGS sequence"/>
</dbReference>
<reference evidence="2" key="1">
    <citation type="journal article" date="2019" name="Plant Biotechnol. J.">
        <title>Genome sequencing of the Australian wild diploid species Gossypium australe highlights disease resistance and delayed gland morphogenesis.</title>
        <authorList>
            <person name="Cai Y."/>
            <person name="Cai X."/>
            <person name="Wang Q."/>
            <person name="Wang P."/>
            <person name="Zhang Y."/>
            <person name="Cai C."/>
            <person name="Xu Y."/>
            <person name="Wang K."/>
            <person name="Zhou Z."/>
            <person name="Wang C."/>
            <person name="Geng S."/>
            <person name="Li B."/>
            <person name="Dong Q."/>
            <person name="Hou Y."/>
            <person name="Wang H."/>
            <person name="Ai P."/>
            <person name="Liu Z."/>
            <person name="Yi F."/>
            <person name="Sun M."/>
            <person name="An G."/>
            <person name="Cheng J."/>
            <person name="Zhang Y."/>
            <person name="Shi Q."/>
            <person name="Xie Y."/>
            <person name="Shi X."/>
            <person name="Chang Y."/>
            <person name="Huang F."/>
            <person name="Chen Y."/>
            <person name="Hong S."/>
            <person name="Mi L."/>
            <person name="Sun Q."/>
            <person name="Zhang L."/>
            <person name="Zhou B."/>
            <person name="Peng R."/>
            <person name="Zhang X."/>
            <person name="Liu F."/>
        </authorList>
    </citation>
    <scope>NUCLEOTIDE SEQUENCE [LARGE SCALE GENOMIC DNA]</scope>
    <source>
        <strain evidence="2">cv. PA1801</strain>
    </source>
</reference>
<protein>
    <submittedName>
        <fullName evidence="1">Reverse transcriptase</fullName>
    </submittedName>
</protein>
<dbReference type="EMBL" id="SMMG02000004">
    <property type="protein sequence ID" value="KAA3477396.1"/>
    <property type="molecule type" value="Genomic_DNA"/>
</dbReference>
<gene>
    <name evidence="1" type="ORF">EPI10_011284</name>
</gene>
<dbReference type="PANTHER" id="PTHR33710">
    <property type="entry name" value="BNAC02G09200D PROTEIN"/>
    <property type="match status" value="1"/>
</dbReference>
<comment type="caution">
    <text evidence="1">The sequence shown here is derived from an EMBL/GenBank/DDBJ whole genome shotgun (WGS) entry which is preliminary data.</text>
</comment>
<organism evidence="1 2">
    <name type="scientific">Gossypium australe</name>
    <dbReference type="NCBI Taxonomy" id="47621"/>
    <lineage>
        <taxon>Eukaryota</taxon>
        <taxon>Viridiplantae</taxon>
        <taxon>Streptophyta</taxon>
        <taxon>Embryophyta</taxon>
        <taxon>Tracheophyta</taxon>
        <taxon>Spermatophyta</taxon>
        <taxon>Magnoliopsida</taxon>
        <taxon>eudicotyledons</taxon>
        <taxon>Gunneridae</taxon>
        <taxon>Pentapetalae</taxon>
        <taxon>rosids</taxon>
        <taxon>malvids</taxon>
        <taxon>Malvales</taxon>
        <taxon>Malvaceae</taxon>
        <taxon>Malvoideae</taxon>
        <taxon>Gossypium</taxon>
    </lineage>
</organism>
<keyword evidence="2" id="KW-1185">Reference proteome</keyword>
<dbReference type="OrthoDB" id="1748430at2759"/>
<evidence type="ECO:0000313" key="2">
    <source>
        <dbReference type="Proteomes" id="UP000325315"/>
    </source>
</evidence>
<evidence type="ECO:0000313" key="1">
    <source>
        <dbReference type="EMBL" id="KAA3477396.1"/>
    </source>
</evidence>
<sequence length="419" mass="48689">MGSLNLLVTFVYGFLDKQRRKILWDKLSILAQSVVEPWGLLGDFNHLLLPEEKRKRRPIYSGCKLFNFVQSNELRGLGFKGPQFTWRRGVIFERLDRAIGNSAWCRTFLEATIFHLPRLKSDHSPILLSLNSPKKAQVDRPFHFLAPWFVRESWSNEVDLVDNIGTLTMNLKRWNTKVFGHIIRRKRLLALRIEKIQAALDRRYSRFLMELGCQLRVEYEKILDEEELLWKQKSRVDWILVTEIRNSSIIKPLRGEVENQWCYDNEVLQEEAIRFFSSLYSLDDHSFGRFSLYGCFPTLDFASLGILEADMTNEEIRSALFSMGSLKTPGPDGFHALFYQNVCRSVCGVFSDWSISSSVNKTFLVLIPKTKAPESMAQFRPISLCNVLYKVVTKVILNRFKLVFPLLITLNQVSFVVGR</sequence>